<feature type="compositionally biased region" description="Basic and acidic residues" evidence="1">
    <location>
        <begin position="213"/>
        <end position="223"/>
    </location>
</feature>
<proteinExistence type="predicted"/>
<dbReference type="Proteomes" id="UP000243499">
    <property type="component" value="Chromosome 3"/>
</dbReference>
<dbReference type="AlphaFoldDB" id="A0A2T8KLS9"/>
<dbReference type="EMBL" id="CM008048">
    <property type="protein sequence ID" value="PVH63102.1"/>
    <property type="molecule type" value="Genomic_DNA"/>
</dbReference>
<evidence type="ECO:0000256" key="1">
    <source>
        <dbReference type="SAM" id="MobiDB-lite"/>
    </source>
</evidence>
<feature type="compositionally biased region" description="Basic residues" evidence="1">
    <location>
        <begin position="138"/>
        <end position="149"/>
    </location>
</feature>
<sequence>MEALATEDVSAGGHNLLQGDPDGLERVPEQGVPYGLELLHALPRRLDQILRPQLRLRSRAAVTPSRRRAQKDQTTPASIRLQPLASARLGSGPGAGAAGHRRRSTAGLPATPAPRSLPSHGPPTTPAMGIQLFDGGGARHRRAAQRSRRPGASGARDAIAYAVDPGSSAPRHATVARPRAAAGELRPEAHNAGATEKAPPSATGGSRPPFPGRSERKRKDADV</sequence>
<name>A0A2T8KLS9_9POAL</name>
<organism evidence="2">
    <name type="scientific">Panicum hallii</name>
    <dbReference type="NCBI Taxonomy" id="206008"/>
    <lineage>
        <taxon>Eukaryota</taxon>
        <taxon>Viridiplantae</taxon>
        <taxon>Streptophyta</taxon>
        <taxon>Embryophyta</taxon>
        <taxon>Tracheophyta</taxon>
        <taxon>Spermatophyta</taxon>
        <taxon>Magnoliopsida</taxon>
        <taxon>Liliopsida</taxon>
        <taxon>Poales</taxon>
        <taxon>Poaceae</taxon>
        <taxon>PACMAD clade</taxon>
        <taxon>Panicoideae</taxon>
        <taxon>Panicodae</taxon>
        <taxon>Paniceae</taxon>
        <taxon>Panicinae</taxon>
        <taxon>Panicum</taxon>
        <taxon>Panicum sect. Panicum</taxon>
    </lineage>
</organism>
<protein>
    <submittedName>
        <fullName evidence="2">Uncharacterized protein</fullName>
    </submittedName>
</protein>
<reference evidence="2" key="1">
    <citation type="submission" date="2018-04" db="EMBL/GenBank/DDBJ databases">
        <title>WGS assembly of Panicum hallii.</title>
        <authorList>
            <person name="Lovell J."/>
            <person name="Jenkins J."/>
            <person name="Lowry D."/>
            <person name="Mamidi S."/>
            <person name="Sreedasyam A."/>
            <person name="Weng X."/>
            <person name="Barry K."/>
            <person name="Bonette J."/>
            <person name="Campitelli B."/>
            <person name="Daum C."/>
            <person name="Gordon S."/>
            <person name="Gould B."/>
            <person name="Lipzen A."/>
            <person name="Macqueen A."/>
            <person name="Palacio-Mejia J."/>
            <person name="Plott C."/>
            <person name="Shakirov E."/>
            <person name="Shu S."/>
            <person name="Yoshinaga Y."/>
            <person name="Zane M."/>
            <person name="Rokhsar D."/>
            <person name="Grimwood J."/>
            <person name="Schmutz J."/>
            <person name="Juenger T."/>
        </authorList>
    </citation>
    <scope>NUCLEOTIDE SEQUENCE [LARGE SCALE GENOMIC DNA]</scope>
    <source>
        <strain evidence="2">FIL2</strain>
    </source>
</reference>
<accession>A0A2T8KLS9</accession>
<evidence type="ECO:0000313" key="2">
    <source>
        <dbReference type="EMBL" id="PVH63102.1"/>
    </source>
</evidence>
<feature type="region of interest" description="Disordered" evidence="1">
    <location>
        <begin position="1"/>
        <end position="29"/>
    </location>
</feature>
<feature type="region of interest" description="Disordered" evidence="1">
    <location>
        <begin position="59"/>
        <end position="223"/>
    </location>
</feature>
<dbReference type="Gramene" id="PVH63102">
    <property type="protein sequence ID" value="PVH63102"/>
    <property type="gene ID" value="PAHAL_3G474300"/>
</dbReference>
<gene>
    <name evidence="2" type="ORF">PAHAL_3G474300</name>
</gene>